<evidence type="ECO:0000256" key="1">
    <source>
        <dbReference type="SAM" id="MobiDB-lite"/>
    </source>
</evidence>
<proteinExistence type="predicted"/>
<gene>
    <name evidence="2" type="ORF">CRG98_017279</name>
</gene>
<organism evidence="2 3">
    <name type="scientific">Punica granatum</name>
    <name type="common">Pomegranate</name>
    <dbReference type="NCBI Taxonomy" id="22663"/>
    <lineage>
        <taxon>Eukaryota</taxon>
        <taxon>Viridiplantae</taxon>
        <taxon>Streptophyta</taxon>
        <taxon>Embryophyta</taxon>
        <taxon>Tracheophyta</taxon>
        <taxon>Spermatophyta</taxon>
        <taxon>Magnoliopsida</taxon>
        <taxon>eudicotyledons</taxon>
        <taxon>Gunneridae</taxon>
        <taxon>Pentapetalae</taxon>
        <taxon>rosids</taxon>
        <taxon>malvids</taxon>
        <taxon>Myrtales</taxon>
        <taxon>Lythraceae</taxon>
        <taxon>Punica</taxon>
    </lineage>
</organism>
<protein>
    <submittedName>
        <fullName evidence="2">Uncharacterized protein</fullName>
    </submittedName>
</protein>
<comment type="caution">
    <text evidence="2">The sequence shown here is derived from an EMBL/GenBank/DDBJ whole genome shotgun (WGS) entry which is preliminary data.</text>
</comment>
<dbReference type="EMBL" id="PGOL01000977">
    <property type="protein sequence ID" value="PKI62278.1"/>
    <property type="molecule type" value="Genomic_DNA"/>
</dbReference>
<evidence type="ECO:0000313" key="2">
    <source>
        <dbReference type="EMBL" id="PKI62278.1"/>
    </source>
</evidence>
<name>A0A2I0K144_PUNGR</name>
<dbReference type="AlphaFoldDB" id="A0A2I0K144"/>
<feature type="region of interest" description="Disordered" evidence="1">
    <location>
        <begin position="96"/>
        <end position="131"/>
    </location>
</feature>
<dbReference type="Proteomes" id="UP000233551">
    <property type="component" value="Unassembled WGS sequence"/>
</dbReference>
<evidence type="ECO:0000313" key="3">
    <source>
        <dbReference type="Proteomes" id="UP000233551"/>
    </source>
</evidence>
<accession>A0A2I0K144</accession>
<keyword evidence="3" id="KW-1185">Reference proteome</keyword>
<reference evidence="2 3" key="1">
    <citation type="submission" date="2017-11" db="EMBL/GenBank/DDBJ databases">
        <title>De-novo sequencing of pomegranate (Punica granatum L.) genome.</title>
        <authorList>
            <person name="Akparov Z."/>
            <person name="Amiraslanov A."/>
            <person name="Hajiyeva S."/>
            <person name="Abbasov M."/>
            <person name="Kaur K."/>
            <person name="Hamwieh A."/>
            <person name="Solovyev V."/>
            <person name="Salamov A."/>
            <person name="Braich B."/>
            <person name="Kosarev P."/>
            <person name="Mahmoud A."/>
            <person name="Hajiyev E."/>
            <person name="Babayeva S."/>
            <person name="Izzatullayeva V."/>
            <person name="Mammadov A."/>
            <person name="Mammadov A."/>
            <person name="Sharifova S."/>
            <person name="Ojaghi J."/>
            <person name="Eynullazada K."/>
            <person name="Bayramov B."/>
            <person name="Abdulazimova A."/>
            <person name="Shahmuradov I."/>
        </authorList>
    </citation>
    <scope>NUCLEOTIDE SEQUENCE [LARGE SCALE GENOMIC DNA]</scope>
    <source>
        <strain evidence="3">cv. AG2017</strain>
        <tissue evidence="2">Leaf</tissue>
    </source>
</reference>
<sequence length="220" mass="24649">MKSRQRLNPSRKKVVQQELVKEVLPPPGPTTNMVKDTVHWDDLMQESTLTALSDRESNELIVELLKDEVELLESPHPAGKVMRQKTCYSRCTLRQKGQKPKVNGHPIGGHPTASDLTEGDGNQTQNRRTKCESAKSTVTILQLSLLQESGTMISNLILNKIGWSSPTETTNERELSSFLHSNDFIKGDPPDLLAIGDFFRPLLKLLTRLKMEAPIMEKAP</sequence>